<dbReference type="EMBL" id="LXQA010626025">
    <property type="protein sequence ID" value="MCI62823.1"/>
    <property type="molecule type" value="Genomic_DNA"/>
</dbReference>
<evidence type="ECO:0000313" key="2">
    <source>
        <dbReference type="Proteomes" id="UP000265520"/>
    </source>
</evidence>
<name>A0A392TNV1_9FABA</name>
<evidence type="ECO:0000313" key="1">
    <source>
        <dbReference type="EMBL" id="MCI62823.1"/>
    </source>
</evidence>
<keyword evidence="2" id="KW-1185">Reference proteome</keyword>
<organism evidence="1 2">
    <name type="scientific">Trifolium medium</name>
    <dbReference type="NCBI Taxonomy" id="97028"/>
    <lineage>
        <taxon>Eukaryota</taxon>
        <taxon>Viridiplantae</taxon>
        <taxon>Streptophyta</taxon>
        <taxon>Embryophyta</taxon>
        <taxon>Tracheophyta</taxon>
        <taxon>Spermatophyta</taxon>
        <taxon>Magnoliopsida</taxon>
        <taxon>eudicotyledons</taxon>
        <taxon>Gunneridae</taxon>
        <taxon>Pentapetalae</taxon>
        <taxon>rosids</taxon>
        <taxon>fabids</taxon>
        <taxon>Fabales</taxon>
        <taxon>Fabaceae</taxon>
        <taxon>Papilionoideae</taxon>
        <taxon>50 kb inversion clade</taxon>
        <taxon>NPAAA clade</taxon>
        <taxon>Hologalegina</taxon>
        <taxon>IRL clade</taxon>
        <taxon>Trifolieae</taxon>
        <taxon>Trifolium</taxon>
    </lineage>
</organism>
<sequence length="52" mass="6081">MDRLIWLEGQFWHQVVSAPFRSQLHGLNRDPPYQIQCQSPLNQLTIGDVFPC</sequence>
<dbReference type="AlphaFoldDB" id="A0A392TNV1"/>
<comment type="caution">
    <text evidence="1">The sequence shown here is derived from an EMBL/GenBank/DDBJ whole genome shotgun (WGS) entry which is preliminary data.</text>
</comment>
<accession>A0A392TNV1</accession>
<feature type="non-terminal residue" evidence="1">
    <location>
        <position position="52"/>
    </location>
</feature>
<protein>
    <submittedName>
        <fullName evidence="1">Uncharacterized protein</fullName>
    </submittedName>
</protein>
<reference evidence="1 2" key="1">
    <citation type="journal article" date="2018" name="Front. Plant Sci.">
        <title>Red Clover (Trifolium pratense) and Zigzag Clover (T. medium) - A Picture of Genomic Similarities and Differences.</title>
        <authorList>
            <person name="Dluhosova J."/>
            <person name="Istvanek J."/>
            <person name="Nedelnik J."/>
            <person name="Repkova J."/>
        </authorList>
    </citation>
    <scope>NUCLEOTIDE SEQUENCE [LARGE SCALE GENOMIC DNA]</scope>
    <source>
        <strain evidence="2">cv. 10/8</strain>
        <tissue evidence="1">Leaf</tissue>
    </source>
</reference>
<proteinExistence type="predicted"/>
<dbReference type="Proteomes" id="UP000265520">
    <property type="component" value="Unassembled WGS sequence"/>
</dbReference>